<dbReference type="AlphaFoldDB" id="A0A426FML8"/>
<sequence>MDEHRIATLIESLLEQPSETAWLEFKENDSNPESIGKYISALSNAARLEDKPFAYMLWGIRDTDHGITGTTFSTTSARHKGQPLEHWLTQFVSPSLNFTFRSVDYHGIHLTLLEIPACESMPTEFDRIAYIRIGSATPKLSDHSGKLKALWGKIQSHAWESGTALAFIDTERVLDILDYPEYFRQTAQPTPDGKYRILEKLHADGLVQRDAGDNWNITNLGAILYARELKNFPPPIQRKSIRFIAYDGNGRMSPVRYRMEGSRGYATDFPAFIDRIHDAMQHHERIDRVRRVSQYSFPEIAIRELVANALIHQDMTIRGSGPLVEMFNDRIEVTNPGVPLITPERFLDFPPRSRNEALAALMRRMRYCEEQGTGIDKVIQAVESHHLPAPDFRTEGDAVRIVLYGPRKFADMTPEERIRACYQHAAFLHVNGKRMKNASLRERLGIDLRNAAQASSVISQTLKADLIRSADPAHPRAGYLPYWA</sequence>
<dbReference type="Proteomes" id="UP000270261">
    <property type="component" value="Unassembled WGS sequence"/>
</dbReference>
<dbReference type="Gene3D" id="3.30.565.60">
    <property type="match status" value="1"/>
</dbReference>
<dbReference type="OrthoDB" id="9768354at2"/>
<protein>
    <submittedName>
        <fullName evidence="2">MloB</fullName>
    </submittedName>
</protein>
<evidence type="ECO:0000259" key="1">
    <source>
        <dbReference type="Pfam" id="PF04326"/>
    </source>
</evidence>
<proteinExistence type="predicted"/>
<dbReference type="Pfam" id="PF04326">
    <property type="entry name" value="SLFN_AlbA_2"/>
    <property type="match status" value="1"/>
</dbReference>
<dbReference type="InterPro" id="IPR038475">
    <property type="entry name" value="RecG_C_sf"/>
</dbReference>
<dbReference type="InterPro" id="IPR038461">
    <property type="entry name" value="Schlafen_AlbA_2_dom_sf"/>
</dbReference>
<dbReference type="RefSeq" id="WP_125096840.1">
    <property type="nucleotide sequence ID" value="NZ_RRUE01000002.1"/>
</dbReference>
<accession>A0A426FML8</accession>
<feature type="domain" description="Schlafen AlbA-2" evidence="1">
    <location>
        <begin position="19"/>
        <end position="139"/>
    </location>
</feature>
<dbReference type="PANTHER" id="PTHR30595:SF6">
    <property type="entry name" value="SCHLAFEN ALBA-2 DOMAIN-CONTAINING PROTEIN"/>
    <property type="match status" value="1"/>
</dbReference>
<dbReference type="PANTHER" id="PTHR30595">
    <property type="entry name" value="GLPR-RELATED TRANSCRIPTIONAL REPRESSOR"/>
    <property type="match status" value="1"/>
</dbReference>
<keyword evidence="3" id="KW-1185">Reference proteome</keyword>
<evidence type="ECO:0000313" key="2">
    <source>
        <dbReference type="EMBL" id="RRN43964.1"/>
    </source>
</evidence>
<dbReference type="Gene3D" id="3.30.950.30">
    <property type="entry name" value="Schlafen, AAA domain"/>
    <property type="match status" value="1"/>
</dbReference>
<name>A0A426FML8_9BURK</name>
<evidence type="ECO:0000313" key="3">
    <source>
        <dbReference type="Proteomes" id="UP000270261"/>
    </source>
</evidence>
<dbReference type="InterPro" id="IPR007421">
    <property type="entry name" value="Schlafen_AlbA_2_dom"/>
</dbReference>
<dbReference type="Pfam" id="PF13749">
    <property type="entry name" value="HATPase_c_4"/>
    <property type="match status" value="1"/>
</dbReference>
<organism evidence="2 3">
    <name type="scientific">Lautropia dentalis</name>
    <dbReference type="NCBI Taxonomy" id="2490857"/>
    <lineage>
        <taxon>Bacteria</taxon>
        <taxon>Pseudomonadati</taxon>
        <taxon>Pseudomonadota</taxon>
        <taxon>Betaproteobacteria</taxon>
        <taxon>Burkholderiales</taxon>
        <taxon>Burkholderiaceae</taxon>
        <taxon>Lautropia</taxon>
    </lineage>
</organism>
<gene>
    <name evidence="2" type="ORF">EHV23_11285</name>
</gene>
<reference evidence="2 3" key="1">
    <citation type="submission" date="2018-11" db="EMBL/GenBank/DDBJ databases">
        <title>Genome sequencing of Lautropia sp. KCOM 2505 (= ChDC F240).</title>
        <authorList>
            <person name="Kook J.-K."/>
            <person name="Park S.-N."/>
            <person name="Lim Y.K."/>
        </authorList>
    </citation>
    <scope>NUCLEOTIDE SEQUENCE [LARGE SCALE GENOMIC DNA]</scope>
    <source>
        <strain evidence="2 3">KCOM 2505</strain>
    </source>
</reference>
<comment type="caution">
    <text evidence="2">The sequence shown here is derived from an EMBL/GenBank/DDBJ whole genome shotgun (WGS) entry which is preliminary data.</text>
</comment>
<dbReference type="EMBL" id="RRUE01000002">
    <property type="protein sequence ID" value="RRN43964.1"/>
    <property type="molecule type" value="Genomic_DNA"/>
</dbReference>